<feature type="region of interest" description="Disordered" evidence="1">
    <location>
        <begin position="24"/>
        <end position="58"/>
    </location>
</feature>
<dbReference type="EMBL" id="MU864563">
    <property type="protein sequence ID" value="KAK4183247.1"/>
    <property type="molecule type" value="Genomic_DNA"/>
</dbReference>
<reference evidence="3" key="2">
    <citation type="submission" date="2023-05" db="EMBL/GenBank/DDBJ databases">
        <authorList>
            <consortium name="Lawrence Berkeley National Laboratory"/>
            <person name="Steindorff A."/>
            <person name="Hensen N."/>
            <person name="Bonometti L."/>
            <person name="Westerberg I."/>
            <person name="Brannstrom I.O."/>
            <person name="Guillou S."/>
            <person name="Cros-Aarteil S."/>
            <person name="Calhoun S."/>
            <person name="Haridas S."/>
            <person name="Kuo A."/>
            <person name="Mondo S."/>
            <person name="Pangilinan J."/>
            <person name="Riley R."/>
            <person name="Labutti K."/>
            <person name="Andreopoulos B."/>
            <person name="Lipzen A."/>
            <person name="Chen C."/>
            <person name="Yanf M."/>
            <person name="Daum C."/>
            <person name="Ng V."/>
            <person name="Clum A."/>
            <person name="Ohm R."/>
            <person name="Martin F."/>
            <person name="Silar P."/>
            <person name="Natvig D."/>
            <person name="Lalanne C."/>
            <person name="Gautier V."/>
            <person name="Ament-Velasquez S.L."/>
            <person name="Kruys A."/>
            <person name="Hutchinson M.I."/>
            <person name="Powell A.J."/>
            <person name="Barry K."/>
            <person name="Miller A.N."/>
            <person name="Grigoriev I.V."/>
            <person name="Debuchy R."/>
            <person name="Gladieux P."/>
            <person name="Thoren M.H."/>
            <person name="Johannesson H."/>
        </authorList>
    </citation>
    <scope>NUCLEOTIDE SEQUENCE</scope>
    <source>
        <strain evidence="3">PSN309</strain>
    </source>
</reference>
<evidence type="ECO:0000256" key="1">
    <source>
        <dbReference type="SAM" id="MobiDB-lite"/>
    </source>
</evidence>
<dbReference type="Proteomes" id="UP001302126">
    <property type="component" value="Unassembled WGS sequence"/>
</dbReference>
<protein>
    <recommendedName>
        <fullName evidence="5">Glycoside Hydrolase Family 16</fullName>
    </recommendedName>
</protein>
<evidence type="ECO:0008006" key="5">
    <source>
        <dbReference type="Google" id="ProtNLM"/>
    </source>
</evidence>
<organism evidence="3 4">
    <name type="scientific">Podospora australis</name>
    <dbReference type="NCBI Taxonomy" id="1536484"/>
    <lineage>
        <taxon>Eukaryota</taxon>
        <taxon>Fungi</taxon>
        <taxon>Dikarya</taxon>
        <taxon>Ascomycota</taxon>
        <taxon>Pezizomycotina</taxon>
        <taxon>Sordariomycetes</taxon>
        <taxon>Sordariomycetidae</taxon>
        <taxon>Sordariales</taxon>
        <taxon>Podosporaceae</taxon>
        <taxon>Podospora</taxon>
    </lineage>
</organism>
<feature type="chain" id="PRO_5042951477" description="Glycoside Hydrolase Family 16" evidence="2">
    <location>
        <begin position="17"/>
        <end position="256"/>
    </location>
</feature>
<keyword evidence="4" id="KW-1185">Reference proteome</keyword>
<gene>
    <name evidence="3" type="ORF">QBC35DRAFT_544248</name>
</gene>
<evidence type="ECO:0000313" key="4">
    <source>
        <dbReference type="Proteomes" id="UP001302126"/>
    </source>
</evidence>
<reference evidence="3" key="1">
    <citation type="journal article" date="2023" name="Mol. Phylogenet. Evol.">
        <title>Genome-scale phylogeny and comparative genomics of the fungal order Sordariales.</title>
        <authorList>
            <person name="Hensen N."/>
            <person name="Bonometti L."/>
            <person name="Westerberg I."/>
            <person name="Brannstrom I.O."/>
            <person name="Guillou S."/>
            <person name="Cros-Aarteil S."/>
            <person name="Calhoun S."/>
            <person name="Haridas S."/>
            <person name="Kuo A."/>
            <person name="Mondo S."/>
            <person name="Pangilinan J."/>
            <person name="Riley R."/>
            <person name="LaButti K."/>
            <person name="Andreopoulos B."/>
            <person name="Lipzen A."/>
            <person name="Chen C."/>
            <person name="Yan M."/>
            <person name="Daum C."/>
            <person name="Ng V."/>
            <person name="Clum A."/>
            <person name="Steindorff A."/>
            <person name="Ohm R.A."/>
            <person name="Martin F."/>
            <person name="Silar P."/>
            <person name="Natvig D.O."/>
            <person name="Lalanne C."/>
            <person name="Gautier V."/>
            <person name="Ament-Velasquez S.L."/>
            <person name="Kruys A."/>
            <person name="Hutchinson M.I."/>
            <person name="Powell A.J."/>
            <person name="Barry K."/>
            <person name="Miller A.N."/>
            <person name="Grigoriev I.V."/>
            <person name="Debuchy R."/>
            <person name="Gladieux P."/>
            <person name="Hiltunen Thoren M."/>
            <person name="Johannesson H."/>
        </authorList>
    </citation>
    <scope>NUCLEOTIDE SEQUENCE</scope>
    <source>
        <strain evidence="3">PSN309</strain>
    </source>
</reference>
<dbReference type="AlphaFoldDB" id="A0AAN7AET9"/>
<keyword evidence="2" id="KW-0732">Signal</keyword>
<proteinExistence type="predicted"/>
<name>A0AAN7AET9_9PEZI</name>
<evidence type="ECO:0000256" key="2">
    <source>
        <dbReference type="SAM" id="SignalP"/>
    </source>
</evidence>
<evidence type="ECO:0000313" key="3">
    <source>
        <dbReference type="EMBL" id="KAK4183247.1"/>
    </source>
</evidence>
<sequence length="256" mass="28497">MLSSVRIRLMTALLLAIVPRFNRETSTGTSPTPTSSSMNPSTTVTASSTRSASGSGTTVSGTVTITSTLTVSCNNSASTSSTSSISTTSYDGKFFPWTDLPIAKNSSYCNIVGVIPFWKTMETEDWTDDYGKLAYFALNWNYSSLHSMEMIPFNNTQVFPWNSSGSDNNLRDHLWYFPRVKLHLLLETPVRAWNFWNLALWPPLNYTGKRADNTINGNAHSVGNFTEHDSQYIMDTSVWTMPEREGQPPGRLSRAM</sequence>
<feature type="compositionally biased region" description="Low complexity" evidence="1">
    <location>
        <begin position="25"/>
        <end position="58"/>
    </location>
</feature>
<accession>A0AAN7AET9</accession>
<comment type="caution">
    <text evidence="3">The sequence shown here is derived from an EMBL/GenBank/DDBJ whole genome shotgun (WGS) entry which is preliminary data.</text>
</comment>
<feature type="signal peptide" evidence="2">
    <location>
        <begin position="1"/>
        <end position="16"/>
    </location>
</feature>